<evidence type="ECO:0000313" key="1">
    <source>
        <dbReference type="EMBL" id="RYQ92330.1"/>
    </source>
</evidence>
<dbReference type="AlphaFoldDB" id="A0A444XRG3"/>
<protein>
    <submittedName>
        <fullName evidence="1">Uncharacterized protein</fullName>
    </submittedName>
</protein>
<evidence type="ECO:0000313" key="2">
    <source>
        <dbReference type="Proteomes" id="UP000289738"/>
    </source>
</evidence>
<organism evidence="1 2">
    <name type="scientific">Arachis hypogaea</name>
    <name type="common">Peanut</name>
    <dbReference type="NCBI Taxonomy" id="3818"/>
    <lineage>
        <taxon>Eukaryota</taxon>
        <taxon>Viridiplantae</taxon>
        <taxon>Streptophyta</taxon>
        <taxon>Embryophyta</taxon>
        <taxon>Tracheophyta</taxon>
        <taxon>Spermatophyta</taxon>
        <taxon>Magnoliopsida</taxon>
        <taxon>eudicotyledons</taxon>
        <taxon>Gunneridae</taxon>
        <taxon>Pentapetalae</taxon>
        <taxon>rosids</taxon>
        <taxon>fabids</taxon>
        <taxon>Fabales</taxon>
        <taxon>Fabaceae</taxon>
        <taxon>Papilionoideae</taxon>
        <taxon>50 kb inversion clade</taxon>
        <taxon>dalbergioids sensu lato</taxon>
        <taxon>Dalbergieae</taxon>
        <taxon>Pterocarpus clade</taxon>
        <taxon>Arachis</taxon>
    </lineage>
</organism>
<dbReference type="EMBL" id="SDMP01000019">
    <property type="protein sequence ID" value="RYQ92330.1"/>
    <property type="molecule type" value="Genomic_DNA"/>
</dbReference>
<comment type="caution">
    <text evidence="1">The sequence shown here is derived from an EMBL/GenBank/DDBJ whole genome shotgun (WGS) entry which is preliminary data.</text>
</comment>
<reference evidence="1 2" key="1">
    <citation type="submission" date="2019-01" db="EMBL/GenBank/DDBJ databases">
        <title>Sequencing of cultivated peanut Arachis hypogaea provides insights into genome evolution and oil improvement.</title>
        <authorList>
            <person name="Chen X."/>
        </authorList>
    </citation>
    <scope>NUCLEOTIDE SEQUENCE [LARGE SCALE GENOMIC DNA]</scope>
    <source>
        <strain evidence="2">cv. Fuhuasheng</strain>
        <tissue evidence="1">Leaves</tissue>
    </source>
</reference>
<accession>A0A444XRG3</accession>
<dbReference type="Proteomes" id="UP000289738">
    <property type="component" value="Chromosome B09"/>
</dbReference>
<gene>
    <name evidence="1" type="ORF">Ahy_B09g098532</name>
</gene>
<keyword evidence="2" id="KW-1185">Reference proteome</keyword>
<proteinExistence type="predicted"/>
<sequence length="204" mass="23747">MTRVKDIMTGEIMRDKQLILPEGKILLLVKNLKGKPYCKFHQATSHSTNSCVRFRDLIQEAIMERRLKFDDGKKEMKVDTNPFKANASFMPCFGVNMIGMSYDFDVTLDDFESQVRTVYPRAGDGLLDFLVQQKIKDRDAIGVQWIRNCQEFQKRDHLYRCNPQWDIGGLPEINTPIIVDGLEDIREAKEVREMSINRRSLNQK</sequence>
<name>A0A444XRG3_ARAHY</name>